<dbReference type="Pfam" id="PF01575">
    <property type="entry name" value="MaoC_dehydratas"/>
    <property type="match status" value="1"/>
</dbReference>
<evidence type="ECO:0000259" key="1">
    <source>
        <dbReference type="Pfam" id="PF01575"/>
    </source>
</evidence>
<dbReference type="InterPro" id="IPR029069">
    <property type="entry name" value="HotDog_dom_sf"/>
</dbReference>
<gene>
    <name evidence="2" type="ORF">D5R81_02955</name>
</gene>
<dbReference type="PANTHER" id="PTHR43841:SF1">
    <property type="entry name" value="3-HYDROXYACYL-THIOESTER DEHYDRATASE X"/>
    <property type="match status" value="1"/>
</dbReference>
<sequence>MPSLFSLYRKIFFARKPGWDNKPLPFIRMSLDNVELNRKKVVQYAQVCGFEFKDNIVPPTYLHVIMFRLHAAIFTQDSVTFPLLGMIHLKNKIHHYRNINVSEKVNTICELVSSDLTDSGLEFVLHSKAFIDHELVWESTSTYLYRVEGGKRKRPPRANSIDFSNAKPIVLSSDLGWKYARASDDYNLIHLHPMLSKRFGFEKVLAHGMWSKACCMSKLSSNLKSEKFSIDVEFKLPIFMPSEIGFCQDVNEDLVVFELRDKKGKRPHLSGTLTYL</sequence>
<organism evidence="2 3">
    <name type="scientific">Parashewanella spongiae</name>
    <dbReference type="NCBI Taxonomy" id="342950"/>
    <lineage>
        <taxon>Bacteria</taxon>
        <taxon>Pseudomonadati</taxon>
        <taxon>Pseudomonadota</taxon>
        <taxon>Gammaproteobacteria</taxon>
        <taxon>Alteromonadales</taxon>
        <taxon>Shewanellaceae</taxon>
        <taxon>Parashewanella</taxon>
    </lineage>
</organism>
<proteinExistence type="predicted"/>
<dbReference type="PANTHER" id="PTHR43841">
    <property type="entry name" value="3-HYDROXYACYL-THIOESTER DEHYDRATASE HTDX-RELATED"/>
    <property type="match status" value="1"/>
</dbReference>
<comment type="caution">
    <text evidence="2">The sequence shown here is derived from an EMBL/GenBank/DDBJ whole genome shotgun (WGS) entry which is preliminary data.</text>
</comment>
<evidence type="ECO:0000313" key="3">
    <source>
        <dbReference type="Proteomes" id="UP000273022"/>
    </source>
</evidence>
<reference evidence="2 3" key="1">
    <citation type="submission" date="2018-09" db="EMBL/GenBank/DDBJ databases">
        <title>Phylogeny of the Shewanellaceae, and recommendation for two new genera, Pseudoshewanella and Parashewanella.</title>
        <authorList>
            <person name="Wang G."/>
        </authorList>
    </citation>
    <scope>NUCLEOTIDE SEQUENCE [LARGE SCALE GENOMIC DNA]</scope>
    <source>
        <strain evidence="2 3">KCTC 22492</strain>
    </source>
</reference>
<feature type="domain" description="MaoC-like" evidence="1">
    <location>
        <begin position="166"/>
        <end position="258"/>
    </location>
</feature>
<dbReference type="InterPro" id="IPR002539">
    <property type="entry name" value="MaoC-like_dom"/>
</dbReference>
<dbReference type="AlphaFoldDB" id="A0A3A6TWX3"/>
<accession>A0A3A6TWX3</accession>
<dbReference type="EMBL" id="QYYH01000012">
    <property type="protein sequence ID" value="RJY18953.1"/>
    <property type="molecule type" value="Genomic_DNA"/>
</dbReference>
<dbReference type="RefSeq" id="WP_121852204.1">
    <property type="nucleotide sequence ID" value="NZ_CP037952.1"/>
</dbReference>
<dbReference type="SUPFAM" id="SSF54637">
    <property type="entry name" value="Thioesterase/thiol ester dehydrase-isomerase"/>
    <property type="match status" value="2"/>
</dbReference>
<dbReference type="Proteomes" id="UP000273022">
    <property type="component" value="Unassembled WGS sequence"/>
</dbReference>
<dbReference type="Gene3D" id="3.10.129.10">
    <property type="entry name" value="Hotdog Thioesterase"/>
    <property type="match status" value="1"/>
</dbReference>
<protein>
    <submittedName>
        <fullName evidence="2">Dehydratase</fullName>
    </submittedName>
</protein>
<evidence type="ECO:0000313" key="2">
    <source>
        <dbReference type="EMBL" id="RJY18953.1"/>
    </source>
</evidence>
<dbReference type="OrthoDB" id="9774179at2"/>
<keyword evidence="3" id="KW-1185">Reference proteome</keyword>
<name>A0A3A6TWX3_9GAMM</name>